<protein>
    <submittedName>
        <fullName evidence="2">Uncharacterized protein</fullName>
    </submittedName>
</protein>
<dbReference type="Proteomes" id="UP000479710">
    <property type="component" value="Unassembled WGS sequence"/>
</dbReference>
<dbReference type="EMBL" id="SPHZ02000007">
    <property type="protein sequence ID" value="KAF0906603.1"/>
    <property type="molecule type" value="Genomic_DNA"/>
</dbReference>
<organism evidence="2 3">
    <name type="scientific">Oryza meyeriana var. granulata</name>
    <dbReference type="NCBI Taxonomy" id="110450"/>
    <lineage>
        <taxon>Eukaryota</taxon>
        <taxon>Viridiplantae</taxon>
        <taxon>Streptophyta</taxon>
        <taxon>Embryophyta</taxon>
        <taxon>Tracheophyta</taxon>
        <taxon>Spermatophyta</taxon>
        <taxon>Magnoliopsida</taxon>
        <taxon>Liliopsida</taxon>
        <taxon>Poales</taxon>
        <taxon>Poaceae</taxon>
        <taxon>BOP clade</taxon>
        <taxon>Oryzoideae</taxon>
        <taxon>Oryzeae</taxon>
        <taxon>Oryzinae</taxon>
        <taxon>Oryza</taxon>
        <taxon>Oryza meyeriana</taxon>
    </lineage>
</organism>
<comment type="caution">
    <text evidence="2">The sequence shown here is derived from an EMBL/GenBank/DDBJ whole genome shotgun (WGS) entry which is preliminary data.</text>
</comment>
<reference evidence="2 3" key="1">
    <citation type="submission" date="2019-11" db="EMBL/GenBank/DDBJ databases">
        <title>Whole genome sequence of Oryza granulata.</title>
        <authorList>
            <person name="Li W."/>
        </authorList>
    </citation>
    <scope>NUCLEOTIDE SEQUENCE [LARGE SCALE GENOMIC DNA]</scope>
    <source>
        <strain evidence="3">cv. Menghai</strain>
        <tissue evidence="2">Leaf</tissue>
    </source>
</reference>
<dbReference type="AlphaFoldDB" id="A0A6G1D4G1"/>
<proteinExistence type="predicted"/>
<evidence type="ECO:0000313" key="2">
    <source>
        <dbReference type="EMBL" id="KAF0906603.1"/>
    </source>
</evidence>
<keyword evidence="3" id="KW-1185">Reference proteome</keyword>
<accession>A0A6G1D4G1</accession>
<gene>
    <name evidence="2" type="ORF">E2562_012053</name>
</gene>
<feature type="region of interest" description="Disordered" evidence="1">
    <location>
        <begin position="47"/>
        <end position="118"/>
    </location>
</feature>
<evidence type="ECO:0000256" key="1">
    <source>
        <dbReference type="SAM" id="MobiDB-lite"/>
    </source>
</evidence>
<evidence type="ECO:0000313" key="3">
    <source>
        <dbReference type="Proteomes" id="UP000479710"/>
    </source>
</evidence>
<feature type="compositionally biased region" description="Basic and acidic residues" evidence="1">
    <location>
        <begin position="96"/>
        <end position="118"/>
    </location>
</feature>
<sequence>MFELKKKPNHYFGREERMDLDWGMKYEDELRLAAAIEEGAAARVKRTRRMLNSPPPEWSGQRRPAGMIAGEQPSGNRTAGRRIGEGDGCVGRVRHRQEGSRAGRMQRASERDTDAARD</sequence>
<name>A0A6G1D4G1_9ORYZ</name>